<keyword evidence="3" id="KW-1185">Reference proteome</keyword>
<name>A0A319A2P2_9EURO</name>
<sequence>MSCAAIPWPPPLAATQIAPLIGQSPFSLPVAGGGVNPGSRGNRQPSLPEKVNELSS</sequence>
<feature type="region of interest" description="Disordered" evidence="1">
    <location>
        <begin position="30"/>
        <end position="56"/>
    </location>
</feature>
<organism evidence="2 3">
    <name type="scientific">Aspergillus saccharolyticus JOP 1030-1</name>
    <dbReference type="NCBI Taxonomy" id="1450539"/>
    <lineage>
        <taxon>Eukaryota</taxon>
        <taxon>Fungi</taxon>
        <taxon>Dikarya</taxon>
        <taxon>Ascomycota</taxon>
        <taxon>Pezizomycotina</taxon>
        <taxon>Eurotiomycetes</taxon>
        <taxon>Eurotiomycetidae</taxon>
        <taxon>Eurotiales</taxon>
        <taxon>Aspergillaceae</taxon>
        <taxon>Aspergillus</taxon>
        <taxon>Aspergillus subgen. Circumdati</taxon>
    </lineage>
</organism>
<evidence type="ECO:0000313" key="2">
    <source>
        <dbReference type="EMBL" id="PYH41722.1"/>
    </source>
</evidence>
<dbReference type="RefSeq" id="XP_025427704.1">
    <property type="nucleotide sequence ID" value="XM_025575830.1"/>
</dbReference>
<proteinExistence type="predicted"/>
<gene>
    <name evidence="2" type="ORF">BP01DRAFT_360068</name>
</gene>
<evidence type="ECO:0000256" key="1">
    <source>
        <dbReference type="SAM" id="MobiDB-lite"/>
    </source>
</evidence>
<protein>
    <submittedName>
        <fullName evidence="2">Uncharacterized protein</fullName>
    </submittedName>
</protein>
<dbReference type="GeneID" id="37077058"/>
<dbReference type="AlphaFoldDB" id="A0A319A2P2"/>
<dbReference type="EMBL" id="KZ821260">
    <property type="protein sequence ID" value="PYH41722.1"/>
    <property type="molecule type" value="Genomic_DNA"/>
</dbReference>
<evidence type="ECO:0000313" key="3">
    <source>
        <dbReference type="Proteomes" id="UP000248349"/>
    </source>
</evidence>
<reference evidence="2 3" key="1">
    <citation type="submission" date="2016-12" db="EMBL/GenBank/DDBJ databases">
        <title>The genomes of Aspergillus section Nigri reveals drivers in fungal speciation.</title>
        <authorList>
            <consortium name="DOE Joint Genome Institute"/>
            <person name="Vesth T.C."/>
            <person name="Nybo J."/>
            <person name="Theobald S."/>
            <person name="Brandl J."/>
            <person name="Frisvad J.C."/>
            <person name="Nielsen K.F."/>
            <person name="Lyhne E.K."/>
            <person name="Kogle M.E."/>
            <person name="Kuo A."/>
            <person name="Riley R."/>
            <person name="Clum A."/>
            <person name="Nolan M."/>
            <person name="Lipzen A."/>
            <person name="Salamov A."/>
            <person name="Henrissat B."/>
            <person name="Wiebenga A."/>
            <person name="De Vries R.P."/>
            <person name="Grigoriev I.V."/>
            <person name="Mortensen U.H."/>
            <person name="Andersen M.R."/>
            <person name="Baker S.E."/>
        </authorList>
    </citation>
    <scope>NUCLEOTIDE SEQUENCE [LARGE SCALE GENOMIC DNA]</scope>
    <source>
        <strain evidence="2 3">JOP 1030-1</strain>
    </source>
</reference>
<dbReference type="Proteomes" id="UP000248349">
    <property type="component" value="Unassembled WGS sequence"/>
</dbReference>
<accession>A0A319A2P2</accession>